<dbReference type="Proteomes" id="UP000295357">
    <property type="component" value="Unassembled WGS sequence"/>
</dbReference>
<reference evidence="1 2" key="1">
    <citation type="submission" date="2019-03" db="EMBL/GenBank/DDBJ databases">
        <title>Genomic Encyclopedia of Type Strains, Phase IV (KMG-IV): sequencing the most valuable type-strain genomes for metagenomic binning, comparative biology and taxonomic classification.</title>
        <authorList>
            <person name="Goeker M."/>
        </authorList>
    </citation>
    <scope>NUCLEOTIDE SEQUENCE [LARGE SCALE GENOMIC DNA]</scope>
    <source>
        <strain evidence="1 2">DSM 25082</strain>
    </source>
</reference>
<accession>A0A4R6N3W9</accession>
<evidence type="ECO:0000313" key="1">
    <source>
        <dbReference type="EMBL" id="TDP09578.1"/>
    </source>
</evidence>
<sequence>MVSQVKNAAMTTGLVLLTIFVLRQVGVTRDMVDKALAG</sequence>
<gene>
    <name evidence="1" type="ORF">DFR39_104139</name>
</gene>
<proteinExistence type="predicted"/>
<organism evidence="1 2">
    <name type="scientific">Roseateles asaccharophilus</name>
    <dbReference type="NCBI Taxonomy" id="582607"/>
    <lineage>
        <taxon>Bacteria</taxon>
        <taxon>Pseudomonadati</taxon>
        <taxon>Pseudomonadota</taxon>
        <taxon>Betaproteobacteria</taxon>
        <taxon>Burkholderiales</taxon>
        <taxon>Sphaerotilaceae</taxon>
        <taxon>Roseateles</taxon>
    </lineage>
</organism>
<dbReference type="EMBL" id="SNXE01000004">
    <property type="protein sequence ID" value="TDP09578.1"/>
    <property type="molecule type" value="Genomic_DNA"/>
</dbReference>
<name>A0A4R6N3W9_9BURK</name>
<keyword evidence="2" id="KW-1185">Reference proteome</keyword>
<dbReference type="AlphaFoldDB" id="A0A4R6N3W9"/>
<comment type="caution">
    <text evidence="1">The sequence shown here is derived from an EMBL/GenBank/DDBJ whole genome shotgun (WGS) entry which is preliminary data.</text>
</comment>
<protein>
    <submittedName>
        <fullName evidence="1">Uncharacterized protein</fullName>
    </submittedName>
</protein>
<evidence type="ECO:0000313" key="2">
    <source>
        <dbReference type="Proteomes" id="UP000295357"/>
    </source>
</evidence>